<accession>A0A7Y6I8J8</accession>
<evidence type="ECO:0000313" key="2">
    <source>
        <dbReference type="EMBL" id="NUW33536.1"/>
    </source>
</evidence>
<gene>
    <name evidence="2" type="ORF">HTZ77_19170</name>
</gene>
<reference evidence="2 3" key="1">
    <citation type="submission" date="2020-06" db="EMBL/GenBank/DDBJ databases">
        <title>Nonomuraea sp. SMC257, a novel actinomycete isolated from soil.</title>
        <authorList>
            <person name="Chanama M."/>
        </authorList>
    </citation>
    <scope>NUCLEOTIDE SEQUENCE [LARGE SCALE GENOMIC DNA]</scope>
    <source>
        <strain evidence="2 3">SMC257</strain>
    </source>
</reference>
<comment type="caution">
    <text evidence="2">The sequence shown here is derived from an EMBL/GenBank/DDBJ whole genome shotgun (WGS) entry which is preliminary data.</text>
</comment>
<evidence type="ECO:0000313" key="3">
    <source>
        <dbReference type="Proteomes" id="UP000586042"/>
    </source>
</evidence>
<dbReference type="RefSeq" id="WP_175590989.1">
    <property type="nucleotide sequence ID" value="NZ_JABWGN010000007.1"/>
</dbReference>
<dbReference type="Pfam" id="PF08445">
    <property type="entry name" value="FR47"/>
    <property type="match status" value="1"/>
</dbReference>
<organism evidence="2 3">
    <name type="scientific">Nonomuraea montanisoli</name>
    <dbReference type="NCBI Taxonomy" id="2741721"/>
    <lineage>
        <taxon>Bacteria</taxon>
        <taxon>Bacillati</taxon>
        <taxon>Actinomycetota</taxon>
        <taxon>Actinomycetes</taxon>
        <taxon>Streptosporangiales</taxon>
        <taxon>Streptosporangiaceae</taxon>
        <taxon>Nonomuraea</taxon>
    </lineage>
</organism>
<sequence>MTGALKTVRPETVRAWVYGWVVSRDAPTPVREPWGLRVDVGLPGHMVRHVVPAPTPATLRHLAALPSVPGTWLKLCAPREEVAPWLPPSWDVQEQEYMMTTSLDPAPPRTRGLTGITAAARTGVTAPSGYTLAVTTRAGVTVARLLTTAGEMAARGQLAVAGATAVVDKVETAPNHRRRGLGTVVMRALTATAAAGGAADAVLVATPAGRSLYETLGWAVHTPMTAAVLAAG</sequence>
<evidence type="ECO:0000259" key="1">
    <source>
        <dbReference type="Pfam" id="PF08445"/>
    </source>
</evidence>
<dbReference type="InterPro" id="IPR016181">
    <property type="entry name" value="Acyl_CoA_acyltransferase"/>
</dbReference>
<dbReference type="InterPro" id="IPR013653">
    <property type="entry name" value="GCN5-like_dom"/>
</dbReference>
<feature type="domain" description="GCN5-related N-acetyltransferase Rv2170-like" evidence="1">
    <location>
        <begin position="168"/>
        <end position="220"/>
    </location>
</feature>
<dbReference type="EMBL" id="JABWGN010000007">
    <property type="protein sequence ID" value="NUW33536.1"/>
    <property type="molecule type" value="Genomic_DNA"/>
</dbReference>
<keyword evidence="2" id="KW-0808">Transferase</keyword>
<dbReference type="Gene3D" id="3.40.630.30">
    <property type="match status" value="1"/>
</dbReference>
<dbReference type="GO" id="GO:0016747">
    <property type="term" value="F:acyltransferase activity, transferring groups other than amino-acyl groups"/>
    <property type="evidence" value="ECO:0007669"/>
    <property type="project" value="InterPro"/>
</dbReference>
<protein>
    <submittedName>
        <fullName evidence="2">GNAT family N-acetyltransferase</fullName>
    </submittedName>
</protein>
<keyword evidence="3" id="KW-1185">Reference proteome</keyword>
<dbReference type="Proteomes" id="UP000586042">
    <property type="component" value="Unassembled WGS sequence"/>
</dbReference>
<proteinExistence type="predicted"/>
<dbReference type="AlphaFoldDB" id="A0A7Y6I8J8"/>
<dbReference type="SUPFAM" id="SSF55729">
    <property type="entry name" value="Acyl-CoA N-acyltransferases (Nat)"/>
    <property type="match status" value="1"/>
</dbReference>
<name>A0A7Y6I8J8_9ACTN</name>